<gene>
    <name evidence="15" type="primary">PIF1</name>
    <name evidence="18" type="ORF">GcM3_190011</name>
</gene>
<sequence>MSSGQRNLPVFLAAFSGLLGSGGKLSSCFYEFVTSRYHHFTISRIIDIEMLGRAAKEYIPPPFKPDSHKALLLPRDQVRNGNFEELRRAGKSTKLNVDLKSYLNNLQTIQNESPITDQTYKKKSNVKAPASSVRSISTSRSLLSVLNSQNCYQDTHESVNMEKKCPISSNSDYQFVDFNEDDFDEDDDLDLDFEYILPSSVAERTISLQNLGPSPSRDTTASNKNNQLIASQDKPSSAITWPSSSPSHKLPSLPQDKGMKRETEEISFEDSSQPVRPMKRRTLPWLQKQAEDELISSGKENAKNALETTTHESSKKINGQSGDSMPWNNSGISIKESKKKLKNKQKVSKKKRELGEDTEKFEQLQAKLSVTPLSLSDEQKRVLDLVINHSKSVFFTGSAGTGKSVLMRAIIAELRKIYAREPDRVAVTASTGLAACNIGGVTLHSFGGIGLGKDDIPALVRKIKRNPKAKLRWLRTKVLILDEVSMVDGELFDKLEGIARALRNNGRPFGGIQLVITGDFFQLPPVPEFGARSTEIKFAFDAGTWSTSIHHTIGLTQVFRQKDPEFANMLNDMRLGKITDKTELTFKSLNRSVASDGLEATELFPTRREVENANASRMQNLNGESQKYLARDGGLVKDVKIRDKLLSNMMAPKVLELKKGAQVMLIKNMDDGLVNGTIGKVRSFMSEKDFKLRGETAAGLEKLEGNSEDEMSEDEIYPPNLNKTSRSTGQDGIKDTDPGKLYPFVSFKLSDGTRRMMLILPEEWKVELPSGEVQALRVQVPLILAWALSIHKAQGQTLPRVKIDLKKVFEKGQAYVALSRATTQAGLQVLNFDKSKVLAHPRVAQFYNSLYTVNNAKM</sequence>
<keyword evidence="11 15" id="KW-0234">DNA repair</keyword>
<evidence type="ECO:0000256" key="16">
    <source>
        <dbReference type="SAM" id="MobiDB-lite"/>
    </source>
</evidence>
<name>A0A420HI51_9PEZI</name>
<evidence type="ECO:0000256" key="10">
    <source>
        <dbReference type="ARBA" id="ARBA00023172"/>
    </source>
</evidence>
<dbReference type="STRING" id="62708.A0A420HI51"/>
<dbReference type="PANTHER" id="PTHR47642">
    <property type="entry name" value="ATP-DEPENDENT DNA HELICASE"/>
    <property type="match status" value="1"/>
</dbReference>
<keyword evidence="8 15" id="KW-0238">DNA-binding</keyword>
<dbReference type="CDD" id="cd18037">
    <property type="entry name" value="DEXSc_Pif1_like"/>
    <property type="match status" value="1"/>
</dbReference>
<evidence type="ECO:0000256" key="8">
    <source>
        <dbReference type="ARBA" id="ARBA00023125"/>
    </source>
</evidence>
<dbReference type="AlphaFoldDB" id="A0A420HI51"/>
<evidence type="ECO:0000256" key="15">
    <source>
        <dbReference type="HAMAP-Rule" id="MF_03176"/>
    </source>
</evidence>
<feature type="DNA-binding region" evidence="15">
    <location>
        <begin position="813"/>
        <end position="832"/>
    </location>
</feature>
<dbReference type="Pfam" id="PF05970">
    <property type="entry name" value="PIF1"/>
    <property type="match status" value="1"/>
</dbReference>
<evidence type="ECO:0000256" key="3">
    <source>
        <dbReference type="ARBA" id="ARBA00022741"/>
    </source>
</evidence>
<evidence type="ECO:0000256" key="12">
    <source>
        <dbReference type="ARBA" id="ARBA00023235"/>
    </source>
</evidence>
<dbReference type="SMART" id="SM00382">
    <property type="entry name" value="AAA"/>
    <property type="match status" value="1"/>
</dbReference>
<comment type="subunit">
    <text evidence="15">Monomer.</text>
</comment>
<feature type="compositionally biased region" description="Polar residues" evidence="16">
    <location>
        <begin position="721"/>
        <end position="730"/>
    </location>
</feature>
<feature type="region of interest" description="Disordered" evidence="16">
    <location>
        <begin position="230"/>
        <end position="280"/>
    </location>
</feature>
<feature type="region of interest" description="Disordered" evidence="16">
    <location>
        <begin position="305"/>
        <end position="354"/>
    </location>
</feature>
<evidence type="ECO:0000256" key="6">
    <source>
        <dbReference type="ARBA" id="ARBA00022806"/>
    </source>
</evidence>
<keyword evidence="3 15" id="KW-0547">Nucleotide-binding</keyword>
<feature type="binding site" evidence="15">
    <location>
        <begin position="397"/>
        <end position="404"/>
    </location>
    <ligand>
        <name>ATP</name>
        <dbReference type="ChEBI" id="CHEBI:30616"/>
    </ligand>
</feature>
<dbReference type="Gene3D" id="3.40.50.300">
    <property type="entry name" value="P-loop containing nucleotide triphosphate hydrolases"/>
    <property type="match status" value="1"/>
</dbReference>
<dbReference type="GO" id="GO:0005730">
    <property type="term" value="C:nucleolus"/>
    <property type="evidence" value="ECO:0007669"/>
    <property type="project" value="UniProtKB-SubCell"/>
</dbReference>
<dbReference type="GO" id="GO:0016887">
    <property type="term" value="F:ATP hydrolysis activity"/>
    <property type="evidence" value="ECO:0007669"/>
    <property type="project" value="RHEA"/>
</dbReference>
<feature type="compositionally biased region" description="Low complexity" evidence="16">
    <location>
        <begin position="235"/>
        <end position="254"/>
    </location>
</feature>
<feature type="compositionally biased region" description="Acidic residues" evidence="16">
    <location>
        <begin position="706"/>
        <end position="716"/>
    </location>
</feature>
<dbReference type="InterPro" id="IPR049163">
    <property type="entry name" value="Pif1-like_2B_dom"/>
</dbReference>
<proteinExistence type="inferred from homology"/>
<comment type="similarity">
    <text evidence="15">Belongs to the helicase family. PIF1 subfamily.</text>
</comment>
<dbReference type="EC" id="5.6.2.3" evidence="15"/>
<feature type="compositionally biased region" description="Basic residues" evidence="16">
    <location>
        <begin position="337"/>
        <end position="352"/>
    </location>
</feature>
<evidence type="ECO:0000313" key="18">
    <source>
        <dbReference type="EMBL" id="RKF57146.1"/>
    </source>
</evidence>
<organism evidence="18 19">
    <name type="scientific">Golovinomyces cichoracearum</name>
    <dbReference type="NCBI Taxonomy" id="62708"/>
    <lineage>
        <taxon>Eukaryota</taxon>
        <taxon>Fungi</taxon>
        <taxon>Dikarya</taxon>
        <taxon>Ascomycota</taxon>
        <taxon>Pezizomycotina</taxon>
        <taxon>Leotiomycetes</taxon>
        <taxon>Erysiphales</taxon>
        <taxon>Erysiphaceae</taxon>
        <taxon>Golovinomyces</taxon>
    </lineage>
</organism>
<evidence type="ECO:0000256" key="14">
    <source>
        <dbReference type="ARBA" id="ARBA00048954"/>
    </source>
</evidence>
<dbReference type="GO" id="GO:0043139">
    <property type="term" value="F:5'-3' DNA helicase activity"/>
    <property type="evidence" value="ECO:0007669"/>
    <property type="project" value="UniProtKB-UniRule"/>
</dbReference>
<evidence type="ECO:0000256" key="9">
    <source>
        <dbReference type="ARBA" id="ARBA00023128"/>
    </source>
</evidence>
<evidence type="ECO:0000259" key="17">
    <source>
        <dbReference type="SMART" id="SM00382"/>
    </source>
</evidence>
<dbReference type="GO" id="GO:0003697">
    <property type="term" value="F:single-stranded DNA binding"/>
    <property type="evidence" value="ECO:0007669"/>
    <property type="project" value="UniProtKB-ARBA"/>
</dbReference>
<evidence type="ECO:0000256" key="7">
    <source>
        <dbReference type="ARBA" id="ARBA00022840"/>
    </source>
</evidence>
<evidence type="ECO:0000256" key="2">
    <source>
        <dbReference type="ARBA" id="ARBA00004604"/>
    </source>
</evidence>
<comment type="caution">
    <text evidence="18">The sequence shown here is derived from an EMBL/GenBank/DDBJ whole genome shotgun (WGS) entry which is preliminary data.</text>
</comment>
<keyword evidence="10 15" id="KW-0233">DNA recombination</keyword>
<evidence type="ECO:0000256" key="13">
    <source>
        <dbReference type="ARBA" id="ARBA00023242"/>
    </source>
</evidence>
<feature type="region of interest" description="Disordered" evidence="16">
    <location>
        <begin position="705"/>
        <end position="733"/>
    </location>
</feature>
<evidence type="ECO:0000256" key="4">
    <source>
        <dbReference type="ARBA" id="ARBA00022763"/>
    </source>
</evidence>
<dbReference type="SUPFAM" id="SSF52540">
    <property type="entry name" value="P-loop containing nucleoside triphosphate hydrolases"/>
    <property type="match status" value="2"/>
</dbReference>
<keyword evidence="19" id="KW-1185">Reference proteome</keyword>
<comment type="cofactor">
    <cofactor evidence="1 15">
        <name>Mg(2+)</name>
        <dbReference type="ChEBI" id="CHEBI:18420"/>
    </cofactor>
</comment>
<comment type="function">
    <text evidence="15">DNA-dependent ATPase and 5'-3' DNA helicase required for the maintenance of both mitochondrial and nuclear genome stability.</text>
</comment>
<dbReference type="GO" id="GO:0005739">
    <property type="term" value="C:mitochondrion"/>
    <property type="evidence" value="ECO:0007669"/>
    <property type="project" value="UniProtKB-SubCell"/>
</dbReference>
<reference evidence="18 19" key="1">
    <citation type="journal article" date="2018" name="BMC Genomics">
        <title>Comparative genome analyses reveal sequence features reflecting distinct modes of host-adaptation between dicot and monocot powdery mildew.</title>
        <authorList>
            <person name="Wu Y."/>
            <person name="Ma X."/>
            <person name="Pan Z."/>
            <person name="Kale S.D."/>
            <person name="Song Y."/>
            <person name="King H."/>
            <person name="Zhang Q."/>
            <person name="Presley C."/>
            <person name="Deng X."/>
            <person name="Wei C.I."/>
            <person name="Xiao S."/>
        </authorList>
    </citation>
    <scope>NUCLEOTIDE SEQUENCE [LARGE SCALE GENOMIC DNA]</scope>
    <source>
        <strain evidence="18">UMSG3</strain>
    </source>
</reference>
<dbReference type="CDD" id="cd18809">
    <property type="entry name" value="SF1_C_RecD"/>
    <property type="match status" value="1"/>
</dbReference>
<evidence type="ECO:0000256" key="11">
    <source>
        <dbReference type="ARBA" id="ARBA00023204"/>
    </source>
</evidence>
<keyword evidence="4 15" id="KW-0227">DNA damage</keyword>
<dbReference type="HAMAP" id="MF_03176">
    <property type="entry name" value="PIF1"/>
    <property type="match status" value="1"/>
</dbReference>
<dbReference type="PANTHER" id="PTHR47642:SF5">
    <property type="entry name" value="ATP-DEPENDENT DNA HELICASE"/>
    <property type="match status" value="1"/>
</dbReference>
<dbReference type="FunFam" id="3.40.50.300:FF:001226">
    <property type="entry name" value="ATP-dependent DNA helicase PIF1"/>
    <property type="match status" value="1"/>
</dbReference>
<dbReference type="InterPro" id="IPR051055">
    <property type="entry name" value="PIF1_helicase"/>
</dbReference>
<dbReference type="GO" id="GO:0000723">
    <property type="term" value="P:telomere maintenance"/>
    <property type="evidence" value="ECO:0007669"/>
    <property type="project" value="InterPro"/>
</dbReference>
<comment type="subcellular location">
    <subcellularLocation>
        <location evidence="2">Nucleus</location>
        <location evidence="2">Nucleolus</location>
    </subcellularLocation>
    <subcellularLocation>
        <location evidence="15">Nucleus</location>
    </subcellularLocation>
    <subcellularLocation>
        <location evidence="15">Mitochondrion</location>
    </subcellularLocation>
</comment>
<dbReference type="GO" id="GO:0005524">
    <property type="term" value="F:ATP binding"/>
    <property type="evidence" value="ECO:0007669"/>
    <property type="project" value="UniProtKB-UniRule"/>
</dbReference>
<dbReference type="InterPro" id="IPR027417">
    <property type="entry name" value="P-loop_NTPase"/>
</dbReference>
<feature type="domain" description="AAA+ ATPase" evidence="17">
    <location>
        <begin position="389"/>
        <end position="543"/>
    </location>
</feature>
<keyword evidence="12 15" id="KW-0413">Isomerase</keyword>
<dbReference type="InterPro" id="IPR003593">
    <property type="entry name" value="AAA+_ATPase"/>
</dbReference>
<dbReference type="GO" id="GO:0006281">
    <property type="term" value="P:DNA repair"/>
    <property type="evidence" value="ECO:0007669"/>
    <property type="project" value="UniProtKB-UniRule"/>
</dbReference>
<accession>A0A420HI51</accession>
<keyword evidence="9 15" id="KW-0496">Mitochondrion</keyword>
<keyword evidence="6 15" id="KW-0347">Helicase</keyword>
<evidence type="ECO:0000256" key="1">
    <source>
        <dbReference type="ARBA" id="ARBA00001946"/>
    </source>
</evidence>
<dbReference type="InterPro" id="IPR010285">
    <property type="entry name" value="DNA_helicase_pif1-like_DEAD"/>
</dbReference>
<dbReference type="Pfam" id="PF21530">
    <property type="entry name" value="Pif1_2B_dom"/>
    <property type="match status" value="1"/>
</dbReference>
<dbReference type="EMBL" id="MCBQ01019054">
    <property type="protein sequence ID" value="RKF57146.1"/>
    <property type="molecule type" value="Genomic_DNA"/>
</dbReference>
<keyword evidence="7 15" id="KW-0067">ATP-binding</keyword>
<protein>
    <recommendedName>
        <fullName evidence="15">ATP-dependent DNA helicase PIF1</fullName>
        <ecNumber evidence="15">5.6.2.3</ecNumber>
    </recommendedName>
    <alternativeName>
        <fullName evidence="15">DNA 5'-3' helicase PIF1</fullName>
    </alternativeName>
    <alternativeName>
        <fullName evidence="15">DNA repair and recombination helicase PIF1</fullName>
    </alternativeName>
</protein>
<evidence type="ECO:0000313" key="19">
    <source>
        <dbReference type="Proteomes" id="UP000283383"/>
    </source>
</evidence>
<dbReference type="GO" id="GO:0006310">
    <property type="term" value="P:DNA recombination"/>
    <property type="evidence" value="ECO:0007669"/>
    <property type="project" value="UniProtKB-UniRule"/>
</dbReference>
<dbReference type="Proteomes" id="UP000283383">
    <property type="component" value="Unassembled WGS sequence"/>
</dbReference>
<evidence type="ECO:0000256" key="5">
    <source>
        <dbReference type="ARBA" id="ARBA00022801"/>
    </source>
</evidence>
<feature type="compositionally biased region" description="Polar residues" evidence="16">
    <location>
        <begin position="316"/>
        <end position="332"/>
    </location>
</feature>
<keyword evidence="5 15" id="KW-0378">Hydrolase</keyword>
<dbReference type="InterPro" id="IPR048293">
    <property type="entry name" value="PIF1_RRM3_pfh1"/>
</dbReference>
<keyword evidence="13 15" id="KW-0539">Nucleus</keyword>
<comment type="catalytic activity">
    <reaction evidence="14 15">
        <text>ATP + H2O = ADP + phosphate + H(+)</text>
        <dbReference type="Rhea" id="RHEA:13065"/>
        <dbReference type="ChEBI" id="CHEBI:15377"/>
        <dbReference type="ChEBI" id="CHEBI:15378"/>
        <dbReference type="ChEBI" id="CHEBI:30616"/>
        <dbReference type="ChEBI" id="CHEBI:43474"/>
        <dbReference type="ChEBI" id="CHEBI:456216"/>
        <dbReference type="EC" id="5.6.2.3"/>
    </reaction>
</comment>